<sequence>MARQCDVRFFPSIYSSEPEPSDFILGTQTANPYEETRLRLVTRYPPETSIHVLPIQRDEPVVITGHMRPLGDCTMFEQPYFSPNYIQMPTNYMRRPHHWVDRRITLDDLSRWANESVRHERAFGGWHNVFGTRYFYGEDRRL</sequence>
<accession>A0AAV2ICX4</accession>
<evidence type="ECO:0000313" key="2">
    <source>
        <dbReference type="Proteomes" id="UP001497497"/>
    </source>
</evidence>
<dbReference type="AlphaFoldDB" id="A0AAV2ICX4"/>
<gene>
    <name evidence="1" type="ORF">GSLYS_00017587001</name>
</gene>
<keyword evidence="2" id="KW-1185">Reference proteome</keyword>
<protein>
    <submittedName>
        <fullName evidence="1">Uncharacterized protein</fullName>
    </submittedName>
</protein>
<dbReference type="Proteomes" id="UP001497497">
    <property type="component" value="Unassembled WGS sequence"/>
</dbReference>
<proteinExistence type="predicted"/>
<comment type="caution">
    <text evidence="1">The sequence shown here is derived from an EMBL/GenBank/DDBJ whole genome shotgun (WGS) entry which is preliminary data.</text>
</comment>
<reference evidence="1 2" key="1">
    <citation type="submission" date="2024-04" db="EMBL/GenBank/DDBJ databases">
        <authorList>
            <consortium name="Genoscope - CEA"/>
            <person name="William W."/>
        </authorList>
    </citation>
    <scope>NUCLEOTIDE SEQUENCE [LARGE SCALE GENOMIC DNA]</scope>
</reference>
<name>A0AAV2ICX4_LYMST</name>
<organism evidence="1 2">
    <name type="scientific">Lymnaea stagnalis</name>
    <name type="common">Great pond snail</name>
    <name type="synonym">Helix stagnalis</name>
    <dbReference type="NCBI Taxonomy" id="6523"/>
    <lineage>
        <taxon>Eukaryota</taxon>
        <taxon>Metazoa</taxon>
        <taxon>Spiralia</taxon>
        <taxon>Lophotrochozoa</taxon>
        <taxon>Mollusca</taxon>
        <taxon>Gastropoda</taxon>
        <taxon>Heterobranchia</taxon>
        <taxon>Euthyneura</taxon>
        <taxon>Panpulmonata</taxon>
        <taxon>Hygrophila</taxon>
        <taxon>Lymnaeoidea</taxon>
        <taxon>Lymnaeidae</taxon>
        <taxon>Lymnaea</taxon>
    </lineage>
</organism>
<dbReference type="EMBL" id="CAXITT010000595">
    <property type="protein sequence ID" value="CAL1544074.1"/>
    <property type="molecule type" value="Genomic_DNA"/>
</dbReference>
<evidence type="ECO:0000313" key="1">
    <source>
        <dbReference type="EMBL" id="CAL1544074.1"/>
    </source>
</evidence>